<gene>
    <name evidence="2" type="ORF">QBC46DRAFT_418708</name>
</gene>
<comment type="caution">
    <text evidence="2">The sequence shown here is derived from an EMBL/GenBank/DDBJ whole genome shotgun (WGS) entry which is preliminary data.</text>
</comment>
<keyword evidence="2" id="KW-0378">Hydrolase</keyword>
<dbReference type="CDD" id="cd11577">
    <property type="entry name" value="GH71"/>
    <property type="match status" value="1"/>
</dbReference>
<dbReference type="AlphaFoldDB" id="A0AAN6MZT8"/>
<keyword evidence="3" id="KW-1185">Reference proteome</keyword>
<dbReference type="GO" id="GO:0051118">
    <property type="term" value="F:glucan endo-1,3-alpha-glucosidase activity"/>
    <property type="evidence" value="ECO:0007669"/>
    <property type="project" value="InterPro"/>
</dbReference>
<proteinExistence type="predicted"/>
<protein>
    <submittedName>
        <fullName evidence="2">Glycosyl hydrolase family 71-domain-containing protein</fullName>
    </submittedName>
</protein>
<evidence type="ECO:0000256" key="1">
    <source>
        <dbReference type="SAM" id="MobiDB-lite"/>
    </source>
</evidence>
<dbReference type="Proteomes" id="UP001303473">
    <property type="component" value="Unassembled WGS sequence"/>
</dbReference>
<dbReference type="Pfam" id="PF03659">
    <property type="entry name" value="Glyco_hydro_71"/>
    <property type="match status" value="1"/>
</dbReference>
<sequence>MAAKLDAFALNIAYGDNTVSTSVSNAFTAANAKGFKLFFSFDYAGGTGPWPQGDVLNYLTNYVHNGAYYHTAGGQPFISTFEGPSNAADWHTIKAQTNAFFMPDYSSLGSGPAMDTGPYGAQEMNTFVDASYYQTLSKFNVLGEPGPVGKPYMMASGDTLWYDRWQEELFLQPDYVEILTWNDWGESYYIGPQDQTQWAGVFGPDKGNAPITFDNFTHTQDAMTNGTSTTSTTSRTDLIPTIGLQIEFPPASIVLNAVYFWALLAEDAEFSVSLGGKTMEVPYLIKPEPLAAGFYFGTALGHRARPVGYGPHQRDLPARHNELEHVDELRHQVPLKHPDVYHRLHCLGRRLVQAMPSRIENVDFAGLCAFACGKGSCPPQHCTSVSKPVPTPTISPFNPNSCAGGTGAGTDSGLAGLCSWTCGYGYCPIAACKCSATGVLTQPPPTIAATVTAKFLPTPGVMAYDDLCRFACARGHCPTVCSSNVGCVSGTGQGGYEGLCDFSCGRGFCPSPCTCSAFGSAPPPAGYLPNVVGYGLPSLADDFDPLCNFTCNHGYCPTGVCGQEIFVTTTAESGAFATITGLEAESATPTYAPGAMFEYDVPDDESLSLEVMILNTNAKADIASFTCTDASPVSGTDGQSLGCEAEITTPDEWTDTSNKRRRRGFRGKEGGMARGSARAERGVMTRASSSSSNSNHSFQYHAEWQPQPGGNCSTSQCMLLANAPEGVWVPAGNGTSSSGVYHELHFVRTGNVHGHYKLIRPSGNVRYYRDNAANNYGNGFFVQKADRYGRYNFVGASVEKVVARSESSQMCMGFMGIADERDLRYFILGPDATDDQAPTLETPLISCKLSLSMCRVHVVRRRKRSVSEYLELLPLKMLEDLDLDLEDDSNAAKAHVYSLLEKRGPSRNQVVCKNPPGKVRKSVTAKFSSSPYRNVLKLVNDYGVPILGLDGRACAAGISTF</sequence>
<dbReference type="InterPro" id="IPR005197">
    <property type="entry name" value="Glyco_hydro_71"/>
</dbReference>
<name>A0AAN6MZT8_9PEZI</name>
<feature type="region of interest" description="Disordered" evidence="1">
    <location>
        <begin position="654"/>
        <end position="696"/>
    </location>
</feature>
<accession>A0AAN6MZT8</accession>
<dbReference type="EMBL" id="MU853880">
    <property type="protein sequence ID" value="KAK3936550.1"/>
    <property type="molecule type" value="Genomic_DNA"/>
</dbReference>
<feature type="compositionally biased region" description="Basic and acidic residues" evidence="1">
    <location>
        <begin position="666"/>
        <end position="683"/>
    </location>
</feature>
<reference evidence="3" key="1">
    <citation type="journal article" date="2023" name="Mol. Phylogenet. Evol.">
        <title>Genome-scale phylogeny and comparative genomics of the fungal order Sordariales.</title>
        <authorList>
            <person name="Hensen N."/>
            <person name="Bonometti L."/>
            <person name="Westerberg I."/>
            <person name="Brannstrom I.O."/>
            <person name="Guillou S."/>
            <person name="Cros-Aarteil S."/>
            <person name="Calhoun S."/>
            <person name="Haridas S."/>
            <person name="Kuo A."/>
            <person name="Mondo S."/>
            <person name="Pangilinan J."/>
            <person name="Riley R."/>
            <person name="LaButti K."/>
            <person name="Andreopoulos B."/>
            <person name="Lipzen A."/>
            <person name="Chen C."/>
            <person name="Yan M."/>
            <person name="Daum C."/>
            <person name="Ng V."/>
            <person name="Clum A."/>
            <person name="Steindorff A."/>
            <person name="Ohm R.A."/>
            <person name="Martin F."/>
            <person name="Silar P."/>
            <person name="Natvig D.O."/>
            <person name="Lalanne C."/>
            <person name="Gautier V."/>
            <person name="Ament-Velasquez S.L."/>
            <person name="Kruys A."/>
            <person name="Hutchinson M.I."/>
            <person name="Powell A.J."/>
            <person name="Barry K."/>
            <person name="Miller A.N."/>
            <person name="Grigoriev I.V."/>
            <person name="Debuchy R."/>
            <person name="Gladieux P."/>
            <person name="Hiltunen Thoren M."/>
            <person name="Johannesson H."/>
        </authorList>
    </citation>
    <scope>NUCLEOTIDE SEQUENCE [LARGE SCALE GENOMIC DNA]</scope>
    <source>
        <strain evidence="3">CBS 340.73</strain>
    </source>
</reference>
<evidence type="ECO:0000313" key="3">
    <source>
        <dbReference type="Proteomes" id="UP001303473"/>
    </source>
</evidence>
<organism evidence="2 3">
    <name type="scientific">Diplogelasinospora grovesii</name>
    <dbReference type="NCBI Taxonomy" id="303347"/>
    <lineage>
        <taxon>Eukaryota</taxon>
        <taxon>Fungi</taxon>
        <taxon>Dikarya</taxon>
        <taxon>Ascomycota</taxon>
        <taxon>Pezizomycotina</taxon>
        <taxon>Sordariomycetes</taxon>
        <taxon>Sordariomycetidae</taxon>
        <taxon>Sordariales</taxon>
        <taxon>Diplogelasinosporaceae</taxon>
        <taxon>Diplogelasinospora</taxon>
    </lineage>
</organism>
<dbReference type="Gene3D" id="3.20.20.80">
    <property type="entry name" value="Glycosidases"/>
    <property type="match status" value="1"/>
</dbReference>
<evidence type="ECO:0000313" key="2">
    <source>
        <dbReference type="EMBL" id="KAK3936550.1"/>
    </source>
</evidence>